<keyword evidence="3" id="KW-0904">Protein phosphatase</keyword>
<keyword evidence="11" id="KW-1185">Reference proteome</keyword>
<comment type="caution">
    <text evidence="10">The sequence shown here is derived from an EMBL/GenBank/DDBJ whole genome shotgun (WGS) entry which is preliminary data.</text>
</comment>
<evidence type="ECO:0000256" key="8">
    <source>
        <dbReference type="SAM" id="MobiDB-lite"/>
    </source>
</evidence>
<proteinExistence type="inferred from homology"/>
<feature type="compositionally biased region" description="Low complexity" evidence="8">
    <location>
        <begin position="369"/>
        <end position="378"/>
    </location>
</feature>
<dbReference type="GO" id="GO:0046872">
    <property type="term" value="F:metal ion binding"/>
    <property type="evidence" value="ECO:0007669"/>
    <property type="project" value="UniProtKB-KW"/>
</dbReference>
<dbReference type="InterPro" id="IPR050341">
    <property type="entry name" value="PP1_catalytic_subunit"/>
</dbReference>
<evidence type="ECO:0000256" key="5">
    <source>
        <dbReference type="ARBA" id="ARBA00047761"/>
    </source>
</evidence>
<dbReference type="GO" id="GO:0005634">
    <property type="term" value="C:nucleus"/>
    <property type="evidence" value="ECO:0007669"/>
    <property type="project" value="TreeGrafter"/>
</dbReference>
<comment type="similarity">
    <text evidence="7">Belongs to the PPP phosphatase family.</text>
</comment>
<organism evidence="10 11">
    <name type="scientific">Cylicocyclus nassatus</name>
    <name type="common">Nematode worm</name>
    <dbReference type="NCBI Taxonomy" id="53992"/>
    <lineage>
        <taxon>Eukaryota</taxon>
        <taxon>Metazoa</taxon>
        <taxon>Ecdysozoa</taxon>
        <taxon>Nematoda</taxon>
        <taxon>Chromadorea</taxon>
        <taxon>Rhabditida</taxon>
        <taxon>Rhabditina</taxon>
        <taxon>Rhabditomorpha</taxon>
        <taxon>Strongyloidea</taxon>
        <taxon>Strongylidae</taxon>
        <taxon>Cylicocyclus</taxon>
    </lineage>
</organism>
<evidence type="ECO:0000259" key="9">
    <source>
        <dbReference type="PROSITE" id="PS00125"/>
    </source>
</evidence>
<gene>
    <name evidence="10" type="ORF">CYNAS_LOCUS2229</name>
</gene>
<feature type="domain" description="Serine/threonine specific protein phosphatases" evidence="9">
    <location>
        <begin position="162"/>
        <end position="167"/>
    </location>
</feature>
<dbReference type="PANTHER" id="PTHR11668">
    <property type="entry name" value="SERINE/THREONINE PROTEIN PHOSPHATASE"/>
    <property type="match status" value="1"/>
</dbReference>
<sequence length="418" mass="46962">MKTLTRAKLVHSFLSKVKSSKEAGPKEKALLAEIRHYPRPAEMSDALARMLENLIKKIWMSKPTTSYKKLLSFDEMREICLRTRELFLQEPCLLRVKPPVIIVGDVHGQLYDLLDMMSLIGHPPTKRMLFLGDYVDRGDFSLETITFLLAFKLRYPKETYMLRGNHETRCVNRQYGFYDECKRKFPKRGVELWTIFQHVFNCLPMAAVVGGRIFCAHGGISEDLVCFRQLERVYRPTDICDIGLLCDLIWSDPCTTTTLYEPSPRGVSATFGKKAVDEFCASLNIDLICRAHQCVIDGYEFFADRKCLTIFSAPCYCGELDNKAAVLVVNSRLECRVLTFKREEKSVRTKGTAEEAPKATTPVQDNVKSAPASPARSAKTCKSVQQPLADGPSKEKSKIDGSQVAAAGSSKSSTTPVV</sequence>
<dbReference type="InterPro" id="IPR029052">
    <property type="entry name" value="Metallo-depent_PP-like"/>
</dbReference>
<name>A0AA36DM59_CYLNA</name>
<evidence type="ECO:0000313" key="11">
    <source>
        <dbReference type="Proteomes" id="UP001176961"/>
    </source>
</evidence>
<comment type="catalytic activity">
    <reaction evidence="6 7">
        <text>O-phospho-L-threonyl-[protein] + H2O = L-threonyl-[protein] + phosphate</text>
        <dbReference type="Rhea" id="RHEA:47004"/>
        <dbReference type="Rhea" id="RHEA-COMP:11060"/>
        <dbReference type="Rhea" id="RHEA-COMP:11605"/>
        <dbReference type="ChEBI" id="CHEBI:15377"/>
        <dbReference type="ChEBI" id="CHEBI:30013"/>
        <dbReference type="ChEBI" id="CHEBI:43474"/>
        <dbReference type="ChEBI" id="CHEBI:61977"/>
        <dbReference type="EC" id="3.1.3.16"/>
    </reaction>
</comment>
<dbReference type="Proteomes" id="UP001176961">
    <property type="component" value="Unassembled WGS sequence"/>
</dbReference>
<accession>A0AA36DM59</accession>
<dbReference type="AlphaFoldDB" id="A0AA36DM59"/>
<dbReference type="PRINTS" id="PR00114">
    <property type="entry name" value="STPHPHTASE"/>
</dbReference>
<keyword evidence="4" id="KW-0464">Manganese</keyword>
<dbReference type="InterPro" id="IPR004843">
    <property type="entry name" value="Calcineurin-like_PHP"/>
</dbReference>
<evidence type="ECO:0000256" key="7">
    <source>
        <dbReference type="RuleBase" id="RU004273"/>
    </source>
</evidence>
<evidence type="ECO:0000256" key="6">
    <source>
        <dbReference type="ARBA" id="ARBA00048336"/>
    </source>
</evidence>
<dbReference type="Gene3D" id="3.60.21.10">
    <property type="match status" value="1"/>
</dbReference>
<keyword evidence="1" id="KW-0479">Metal-binding</keyword>
<dbReference type="Pfam" id="PF00149">
    <property type="entry name" value="Metallophos"/>
    <property type="match status" value="1"/>
</dbReference>
<feature type="compositionally biased region" description="Polar residues" evidence="8">
    <location>
        <begin position="409"/>
        <end position="418"/>
    </location>
</feature>
<dbReference type="SUPFAM" id="SSF56300">
    <property type="entry name" value="Metallo-dependent phosphatases"/>
    <property type="match status" value="1"/>
</dbReference>
<comment type="catalytic activity">
    <reaction evidence="5">
        <text>O-phospho-L-seryl-[protein] + H2O = L-seryl-[protein] + phosphate</text>
        <dbReference type="Rhea" id="RHEA:20629"/>
        <dbReference type="Rhea" id="RHEA-COMP:9863"/>
        <dbReference type="Rhea" id="RHEA-COMP:11604"/>
        <dbReference type="ChEBI" id="CHEBI:15377"/>
        <dbReference type="ChEBI" id="CHEBI:29999"/>
        <dbReference type="ChEBI" id="CHEBI:43474"/>
        <dbReference type="ChEBI" id="CHEBI:83421"/>
        <dbReference type="EC" id="3.1.3.16"/>
    </reaction>
</comment>
<evidence type="ECO:0000256" key="1">
    <source>
        <dbReference type="ARBA" id="ARBA00022723"/>
    </source>
</evidence>
<dbReference type="SMART" id="SM00156">
    <property type="entry name" value="PP2Ac"/>
    <property type="match status" value="1"/>
</dbReference>
<dbReference type="GO" id="GO:0004722">
    <property type="term" value="F:protein serine/threonine phosphatase activity"/>
    <property type="evidence" value="ECO:0007669"/>
    <property type="project" value="UniProtKB-EC"/>
</dbReference>
<dbReference type="EMBL" id="CATQJL010000001">
    <property type="protein sequence ID" value="CAJ0590246.1"/>
    <property type="molecule type" value="Genomic_DNA"/>
</dbReference>
<reference evidence="10" key="1">
    <citation type="submission" date="2023-07" db="EMBL/GenBank/DDBJ databases">
        <authorList>
            <consortium name="CYATHOMIX"/>
        </authorList>
    </citation>
    <scope>NUCLEOTIDE SEQUENCE</scope>
    <source>
        <strain evidence="10">N/A</strain>
    </source>
</reference>
<keyword evidence="2 7" id="KW-0378">Hydrolase</keyword>
<feature type="compositionally biased region" description="Basic and acidic residues" evidence="8">
    <location>
        <begin position="346"/>
        <end position="357"/>
    </location>
</feature>
<feature type="region of interest" description="Disordered" evidence="8">
    <location>
        <begin position="346"/>
        <end position="418"/>
    </location>
</feature>
<evidence type="ECO:0000313" key="10">
    <source>
        <dbReference type="EMBL" id="CAJ0590246.1"/>
    </source>
</evidence>
<dbReference type="PROSITE" id="PS00125">
    <property type="entry name" value="SER_THR_PHOSPHATASE"/>
    <property type="match status" value="1"/>
</dbReference>
<protein>
    <recommendedName>
        <fullName evidence="7">Serine/threonine-protein phosphatase</fullName>
        <ecNumber evidence="7">3.1.3.16</ecNumber>
    </recommendedName>
</protein>
<dbReference type="InterPro" id="IPR006186">
    <property type="entry name" value="Ser/Thr-sp_prot-phosphatase"/>
</dbReference>
<dbReference type="InterPro" id="IPR031675">
    <property type="entry name" value="STPPase_N"/>
</dbReference>
<evidence type="ECO:0000256" key="2">
    <source>
        <dbReference type="ARBA" id="ARBA00022801"/>
    </source>
</evidence>
<dbReference type="Pfam" id="PF16891">
    <property type="entry name" value="STPPase_N"/>
    <property type="match status" value="1"/>
</dbReference>
<dbReference type="PANTHER" id="PTHR11668:SF477">
    <property type="entry name" value="SERINE_THREONINE-PROTEIN PHOSPHATASE"/>
    <property type="match status" value="1"/>
</dbReference>
<evidence type="ECO:0000256" key="3">
    <source>
        <dbReference type="ARBA" id="ARBA00022912"/>
    </source>
</evidence>
<dbReference type="EC" id="3.1.3.16" evidence="7"/>
<dbReference type="GO" id="GO:0005737">
    <property type="term" value="C:cytoplasm"/>
    <property type="evidence" value="ECO:0007669"/>
    <property type="project" value="TreeGrafter"/>
</dbReference>
<evidence type="ECO:0000256" key="4">
    <source>
        <dbReference type="ARBA" id="ARBA00023211"/>
    </source>
</evidence>